<keyword evidence="3" id="KW-1185">Reference proteome</keyword>
<evidence type="ECO:0000313" key="3">
    <source>
        <dbReference type="Proteomes" id="UP000800094"/>
    </source>
</evidence>
<feature type="compositionally biased region" description="Low complexity" evidence="1">
    <location>
        <begin position="744"/>
        <end position="756"/>
    </location>
</feature>
<dbReference type="Proteomes" id="UP000800094">
    <property type="component" value="Unassembled WGS sequence"/>
</dbReference>
<name>A0A6A6I2M6_9PLEO</name>
<gene>
    <name evidence="2" type="ORF">BU26DRAFT_509158</name>
</gene>
<feature type="compositionally biased region" description="Acidic residues" evidence="1">
    <location>
        <begin position="418"/>
        <end position="431"/>
    </location>
</feature>
<dbReference type="OrthoDB" id="5399183at2759"/>
<organism evidence="2 3">
    <name type="scientific">Trematosphaeria pertusa</name>
    <dbReference type="NCBI Taxonomy" id="390896"/>
    <lineage>
        <taxon>Eukaryota</taxon>
        <taxon>Fungi</taxon>
        <taxon>Dikarya</taxon>
        <taxon>Ascomycota</taxon>
        <taxon>Pezizomycotina</taxon>
        <taxon>Dothideomycetes</taxon>
        <taxon>Pleosporomycetidae</taxon>
        <taxon>Pleosporales</taxon>
        <taxon>Massarineae</taxon>
        <taxon>Trematosphaeriaceae</taxon>
        <taxon>Trematosphaeria</taxon>
    </lineage>
</organism>
<feature type="compositionally biased region" description="Polar residues" evidence="1">
    <location>
        <begin position="759"/>
        <end position="770"/>
    </location>
</feature>
<feature type="compositionally biased region" description="Basic and acidic residues" evidence="1">
    <location>
        <begin position="310"/>
        <end position="319"/>
    </location>
</feature>
<dbReference type="AlphaFoldDB" id="A0A6A6I2M6"/>
<dbReference type="GeneID" id="54580461"/>
<feature type="compositionally biased region" description="Basic residues" evidence="1">
    <location>
        <begin position="98"/>
        <end position="108"/>
    </location>
</feature>
<proteinExistence type="predicted"/>
<dbReference type="PANTHER" id="PTHR35711">
    <property type="entry name" value="EXPRESSED PROTEIN"/>
    <property type="match status" value="1"/>
</dbReference>
<protein>
    <submittedName>
        <fullName evidence="2">Uncharacterized protein</fullName>
    </submittedName>
</protein>
<feature type="compositionally biased region" description="Polar residues" evidence="1">
    <location>
        <begin position="405"/>
        <end position="415"/>
    </location>
</feature>
<dbReference type="PANTHER" id="PTHR35711:SF1">
    <property type="entry name" value="ECTODERMAL, ISOFORM F"/>
    <property type="match status" value="1"/>
</dbReference>
<feature type="region of interest" description="Disordered" evidence="1">
    <location>
        <begin position="364"/>
        <end position="478"/>
    </location>
</feature>
<feature type="compositionally biased region" description="Acidic residues" evidence="1">
    <location>
        <begin position="62"/>
        <end position="91"/>
    </location>
</feature>
<feature type="region of interest" description="Disordered" evidence="1">
    <location>
        <begin position="731"/>
        <end position="782"/>
    </location>
</feature>
<dbReference type="EMBL" id="ML987203">
    <property type="protein sequence ID" value="KAF2244222.1"/>
    <property type="molecule type" value="Genomic_DNA"/>
</dbReference>
<dbReference type="RefSeq" id="XP_033679226.1">
    <property type="nucleotide sequence ID" value="XM_033827131.1"/>
</dbReference>
<feature type="region of interest" description="Disordered" evidence="1">
    <location>
        <begin position="1"/>
        <end position="165"/>
    </location>
</feature>
<reference evidence="2" key="1">
    <citation type="journal article" date="2020" name="Stud. Mycol.">
        <title>101 Dothideomycetes genomes: a test case for predicting lifestyles and emergence of pathogens.</title>
        <authorList>
            <person name="Haridas S."/>
            <person name="Albert R."/>
            <person name="Binder M."/>
            <person name="Bloem J."/>
            <person name="Labutti K."/>
            <person name="Salamov A."/>
            <person name="Andreopoulos B."/>
            <person name="Baker S."/>
            <person name="Barry K."/>
            <person name="Bills G."/>
            <person name="Bluhm B."/>
            <person name="Cannon C."/>
            <person name="Castanera R."/>
            <person name="Culley D."/>
            <person name="Daum C."/>
            <person name="Ezra D."/>
            <person name="Gonzalez J."/>
            <person name="Henrissat B."/>
            <person name="Kuo A."/>
            <person name="Liang C."/>
            <person name="Lipzen A."/>
            <person name="Lutzoni F."/>
            <person name="Magnuson J."/>
            <person name="Mondo S."/>
            <person name="Nolan M."/>
            <person name="Ohm R."/>
            <person name="Pangilinan J."/>
            <person name="Park H.-J."/>
            <person name="Ramirez L."/>
            <person name="Alfaro M."/>
            <person name="Sun H."/>
            <person name="Tritt A."/>
            <person name="Yoshinaga Y."/>
            <person name="Zwiers L.-H."/>
            <person name="Turgeon B."/>
            <person name="Goodwin S."/>
            <person name="Spatafora J."/>
            <person name="Crous P."/>
            <person name="Grigoriev I."/>
        </authorList>
    </citation>
    <scope>NUCLEOTIDE SEQUENCE</scope>
    <source>
        <strain evidence="2">CBS 122368</strain>
    </source>
</reference>
<evidence type="ECO:0000313" key="2">
    <source>
        <dbReference type="EMBL" id="KAF2244222.1"/>
    </source>
</evidence>
<accession>A0A6A6I2M6</accession>
<sequence>MAHTTHARAIAAELGGKHFHNHKLIHDSPVGVRSSDQRSSSSDDAAPTSTHHARGRGGGQATDEEASSEDDDEDSSPDQDDDQEDEEDDPEVLAPSHGRGKGKGKRPAIRFGPAGRDESQEEEGDEASSRETGLKPSQHPVNQLLTPKEKKRTFSNVSNTSVLFGDNDSEEQLFPRRKVARKLSNSSNKPLLKYKENANRDMNGFENTIESDDEDYSGVNLVPDDDDSDVGDIEQEEETFIIRDEEQQATVLINQYNDARRLSLDSCTSDNIFDLTAPLDQGYLEGMNLPDIGFGQFFEPEAVPSTPDQSAKRKYSDASTKRVRFDDEVQVSDSSSTSSSELDSSLYPDLFLEQDKLPPSLFQLLENDNDEDNGDFDSPTSEGSFWDLGQDEARSTPFKGGGDLDNSSDPGSSGYETDMGDTTDEYDSDMESDGHPQTPLEKKSVLRRPSSALGSKASSPKPFQRSSRPTGRAIPPTRGIFIHEDSSKAIAVTNRTTKTLTFYRPRASVVTWISAPGAPSSSTSTANNSPRTSLQQFNASDSEISNEVFSNPFTTDIMLTGIFGSAPTNDFIFGAESVGPPEAFYPFVSIGANGTIIEEDDEYEEDEDYEDDLNITDFMDFGSDVDATDVEQEDDETDVPATPATSMVALNGSTPAQPTSLVETPASYKRNASDAMLEHFDRGVVTAFRNNQNRYRDVACLPSDPTIRASVSKPIRSGKSAETLITPLRRRSNSKRAAKSPYQASSPLANASSPLSGVTKASSRLHNTVMKSRHAPRMGTFS</sequence>
<feature type="compositionally biased region" description="Low complexity" evidence="1">
    <location>
        <begin position="33"/>
        <end position="50"/>
    </location>
</feature>
<evidence type="ECO:0000256" key="1">
    <source>
        <dbReference type="SAM" id="MobiDB-lite"/>
    </source>
</evidence>
<feature type="region of interest" description="Disordered" evidence="1">
    <location>
        <begin position="300"/>
        <end position="319"/>
    </location>
</feature>